<sequence>MTVGKRENGAVDVRPGELGVSAKGVKVVHGTFRCRRGYDLHTATYLPAVRRTTACLVFHHGLSDHHERHGAVLTHLCATLGMPVYTYDAHGHGRSGPHGPAARALVRTYRHLVDDLLDFTRLFVTREEELEEKEEDGGADAAAAASVSASSGDSAPGNDAHVDGGGQPRSKRQRRPRIFLMGYSMGGLVSNLAVAETCPASSSSPSAAAAAAGTGTAHTNGSECSSLVAAAMAAGTTGGDSAAAAESAGVDGGAGSSLFAGLMLTSSLTDPFYGNHPVLRAVKVAYVTALSWMAPALPMFKRNPVESGIRDPAAAAAMADDTLWYRGRFKVATVASLLYGCARLRAIARRMSCVPFYVQHATVDVSCSLPSMQAHLARVRPRDLTMHVVEGAYHDLHHDPETPMLLGRMVEWLAKRA</sequence>
<dbReference type="InterPro" id="IPR051044">
    <property type="entry name" value="MAG_DAG_Lipase"/>
</dbReference>
<feature type="domain" description="Serine aminopeptidase S33" evidence="2">
    <location>
        <begin position="53"/>
        <end position="129"/>
    </location>
</feature>
<dbReference type="EMBL" id="BRXU01000003">
    <property type="protein sequence ID" value="GLC50634.1"/>
    <property type="molecule type" value="Genomic_DNA"/>
</dbReference>
<reference evidence="3 4" key="1">
    <citation type="journal article" date="2023" name="Commun. Biol.">
        <title>Reorganization of the ancestral sex-determining regions during the evolution of trioecy in Pleodorina starrii.</title>
        <authorList>
            <person name="Takahashi K."/>
            <person name="Suzuki S."/>
            <person name="Kawai-Toyooka H."/>
            <person name="Yamamoto K."/>
            <person name="Hamaji T."/>
            <person name="Ootsuki R."/>
            <person name="Yamaguchi H."/>
            <person name="Kawachi M."/>
            <person name="Higashiyama T."/>
            <person name="Nozaki H."/>
        </authorList>
    </citation>
    <scope>NUCLEOTIDE SEQUENCE [LARGE SCALE GENOMIC DNA]</scope>
    <source>
        <strain evidence="3 4">NIES-4479</strain>
    </source>
</reference>
<evidence type="ECO:0000313" key="3">
    <source>
        <dbReference type="EMBL" id="GLC50634.1"/>
    </source>
</evidence>
<dbReference type="OrthoDB" id="2498029at2759"/>
<feature type="region of interest" description="Disordered" evidence="1">
    <location>
        <begin position="130"/>
        <end position="175"/>
    </location>
</feature>
<protein>
    <recommendedName>
        <fullName evidence="2">Serine aminopeptidase S33 domain-containing protein</fullName>
    </recommendedName>
</protein>
<keyword evidence="4" id="KW-1185">Reference proteome</keyword>
<accession>A0A9W6BEG1</accession>
<dbReference type="AlphaFoldDB" id="A0A9W6BEG1"/>
<dbReference type="PANTHER" id="PTHR11614">
    <property type="entry name" value="PHOSPHOLIPASE-RELATED"/>
    <property type="match status" value="1"/>
</dbReference>
<feature type="compositionally biased region" description="Low complexity" evidence="1">
    <location>
        <begin position="139"/>
        <end position="155"/>
    </location>
</feature>
<dbReference type="Gene3D" id="3.40.50.1820">
    <property type="entry name" value="alpha/beta hydrolase"/>
    <property type="match status" value="1"/>
</dbReference>
<comment type="caution">
    <text evidence="3">The sequence shown here is derived from an EMBL/GenBank/DDBJ whole genome shotgun (WGS) entry which is preliminary data.</text>
</comment>
<dbReference type="Proteomes" id="UP001165080">
    <property type="component" value="Unassembled WGS sequence"/>
</dbReference>
<dbReference type="InterPro" id="IPR029058">
    <property type="entry name" value="AB_hydrolase_fold"/>
</dbReference>
<evidence type="ECO:0000313" key="4">
    <source>
        <dbReference type="Proteomes" id="UP001165080"/>
    </source>
</evidence>
<dbReference type="Pfam" id="PF12146">
    <property type="entry name" value="Hydrolase_4"/>
    <property type="match status" value="2"/>
</dbReference>
<name>A0A9W6BEG1_9CHLO</name>
<proteinExistence type="predicted"/>
<feature type="domain" description="Serine aminopeptidase S33" evidence="2">
    <location>
        <begin position="261"/>
        <end position="401"/>
    </location>
</feature>
<evidence type="ECO:0000256" key="1">
    <source>
        <dbReference type="SAM" id="MobiDB-lite"/>
    </source>
</evidence>
<dbReference type="InterPro" id="IPR022742">
    <property type="entry name" value="Hydrolase_4"/>
</dbReference>
<gene>
    <name evidence="3" type="primary">PLEST005999</name>
    <name evidence="3" type="ORF">PLESTB_000401600</name>
</gene>
<evidence type="ECO:0000259" key="2">
    <source>
        <dbReference type="Pfam" id="PF12146"/>
    </source>
</evidence>
<dbReference type="SUPFAM" id="SSF53474">
    <property type="entry name" value="alpha/beta-Hydrolases"/>
    <property type="match status" value="1"/>
</dbReference>
<organism evidence="3 4">
    <name type="scientific">Pleodorina starrii</name>
    <dbReference type="NCBI Taxonomy" id="330485"/>
    <lineage>
        <taxon>Eukaryota</taxon>
        <taxon>Viridiplantae</taxon>
        <taxon>Chlorophyta</taxon>
        <taxon>core chlorophytes</taxon>
        <taxon>Chlorophyceae</taxon>
        <taxon>CS clade</taxon>
        <taxon>Chlamydomonadales</taxon>
        <taxon>Volvocaceae</taxon>
        <taxon>Pleodorina</taxon>
    </lineage>
</organism>